<name>A0A1S1L8S7_9MYCO</name>
<proteinExistence type="predicted"/>
<dbReference type="AlphaFoldDB" id="A0A1S1L8S7"/>
<reference evidence="2 3" key="1">
    <citation type="submission" date="2016-10" db="EMBL/GenBank/DDBJ databases">
        <title>Evaluation of Human, Veterinary and Environmental Mycobacterium chelonae Isolates by Core Genome Phylogenomic Analysis, Targeted Gene Comparison, and Anti-microbial Susceptibility Patterns: A Tale of Mistaken Identities.</title>
        <authorList>
            <person name="Fogelson S.B."/>
            <person name="Camus A.C."/>
            <person name="Lorenz W."/>
            <person name="Vasireddy R."/>
            <person name="Vasireddy S."/>
            <person name="Smith T."/>
            <person name="Brown-Elliott B.A."/>
            <person name="Wallace R.J.Jr."/>
            <person name="Hasan N.A."/>
            <person name="Reischl U."/>
            <person name="Sanchez S."/>
        </authorList>
    </citation>
    <scope>NUCLEOTIDE SEQUENCE [LARGE SCALE GENOMIC DNA]</scope>
    <source>
        <strain evidence="2 3">1559</strain>
    </source>
</reference>
<dbReference type="GeneID" id="57165403"/>
<organism evidence="2 3">
    <name type="scientific">Mycobacteroides franklinii</name>
    <dbReference type="NCBI Taxonomy" id="948102"/>
    <lineage>
        <taxon>Bacteria</taxon>
        <taxon>Bacillati</taxon>
        <taxon>Actinomycetota</taxon>
        <taxon>Actinomycetes</taxon>
        <taxon>Mycobacteriales</taxon>
        <taxon>Mycobacteriaceae</taxon>
        <taxon>Mycobacteroides</taxon>
    </lineage>
</organism>
<dbReference type="STRING" id="948102.BKG76_01210"/>
<dbReference type="OrthoDB" id="4981738at2"/>
<evidence type="ECO:0000256" key="1">
    <source>
        <dbReference type="SAM" id="Phobius"/>
    </source>
</evidence>
<evidence type="ECO:0000313" key="2">
    <source>
        <dbReference type="EMBL" id="OHU30419.1"/>
    </source>
</evidence>
<dbReference type="RefSeq" id="WP_070935242.1">
    <property type="nucleotide sequence ID" value="NZ_MLIK01000004.1"/>
</dbReference>
<protein>
    <recommendedName>
        <fullName evidence="4">DoxX family membrane protein</fullName>
    </recommendedName>
</protein>
<keyword evidence="1" id="KW-1133">Transmembrane helix</keyword>
<keyword evidence="1" id="KW-0472">Membrane</keyword>
<gene>
    <name evidence="2" type="ORF">BKG76_01210</name>
</gene>
<feature type="transmembrane region" description="Helical" evidence="1">
    <location>
        <begin position="118"/>
        <end position="138"/>
    </location>
</feature>
<evidence type="ECO:0008006" key="4">
    <source>
        <dbReference type="Google" id="ProtNLM"/>
    </source>
</evidence>
<feature type="transmembrane region" description="Helical" evidence="1">
    <location>
        <begin position="90"/>
        <end position="112"/>
    </location>
</feature>
<dbReference type="EMBL" id="MLIK01000004">
    <property type="protein sequence ID" value="OHU30419.1"/>
    <property type="molecule type" value="Genomic_DNA"/>
</dbReference>
<evidence type="ECO:0000313" key="3">
    <source>
        <dbReference type="Proteomes" id="UP000179616"/>
    </source>
</evidence>
<feature type="transmembrane region" description="Helical" evidence="1">
    <location>
        <begin position="63"/>
        <end position="83"/>
    </location>
</feature>
<accession>A0A1S1L8S7</accession>
<sequence>MRTHARWIALAAPVVLGAARVTLGALWLHEGIFKYSAHFGRADILLITHSAQTNTRVPEYLTLFSNGVLGTWPGLFGVAIPLLETVLGVILIVGLFPRPVAMISLLTLLTYWSSDQLITQYPVMAALSAIIIAFPAASGHYSIRRLRRAKLTANVVQDGR</sequence>
<keyword evidence="1" id="KW-0812">Transmembrane</keyword>
<comment type="caution">
    <text evidence="2">The sequence shown here is derived from an EMBL/GenBank/DDBJ whole genome shotgun (WGS) entry which is preliminary data.</text>
</comment>
<dbReference type="Proteomes" id="UP000179616">
    <property type="component" value="Unassembled WGS sequence"/>
</dbReference>